<evidence type="ECO:0000313" key="1">
    <source>
        <dbReference type="EMBL" id="KAI9907099.1"/>
    </source>
</evidence>
<name>A0ACC0VME0_9STRA</name>
<dbReference type="Proteomes" id="UP001163321">
    <property type="component" value="Chromosome 8"/>
</dbReference>
<keyword evidence="2" id="KW-1185">Reference proteome</keyword>
<protein>
    <submittedName>
        <fullName evidence="1">Uncharacterized protein</fullName>
    </submittedName>
</protein>
<proteinExistence type="predicted"/>
<accession>A0ACC0VME0</accession>
<sequence>MINQDLVRLFLAHEHAHFLMLFVLEKAHVTHPTLWLVEIQSIEQRMNTTKRKADDDASVPKKSRRSQRGKSEFVSVEVGMREFKKRMGASVTSDAMAPATTRAVEDLTQDIKTRRNRKASTRTTRTKARKKQEKGHGTRAAATSDASKLTLTQVKQQLQREQKERVEQRIQTMRDKTRTTASASSDAAGSDAPVSATEMSSGEQQCVVENVSSHLAHVKTKDVNSKAQNASTALPPTERTHEFIADDAEEDFIYALALEQAENQLSGRQEPAVCNEIATTTKPKLLPPGLNQVPNTSEMSAQSVPPESYGQEQPQGQHGIANQPHLVATLLDAERTKAAPEVLDEMERLRRENALSNQLLPAASNVPAQSKFLVNDQFMNRNSPAATSNDVPLDFQVKASRFLDLGRCDSDQEAKQAISPQNNHEVHDNETNSIEKKYTPPTRQDNTIIFTSSPKMERVIETEHTHEDKMAIATEGIRMTQSTLVRSISSHDRAVSKLEVGEEMEAVHQPSCPVSSNRASEKENVSDDGSNEKRGDDDQKKAKSASEDGVAVRTSTLDCGNYAEYKVQRGSEYDVDDEDMERACESILAAPEQEVDHRIESPSDVEDRQGPDAIENPLPRANSGFLRRNTRPIGSEEEIVKQWQRASGRESSESDSDSDTEEKDTPAPCSNPLEAALRAAETSSSRKRLASSSSAVKSATTIKQRVRKEDSLKVASAPVPAKTSLTKRKSTSSVSTRGKKALNARSSSRWPPLDEFYDFLLDLSPKTIHQSHVNERRHLRPYIGKKLPAQYSSIEEYCGVQVDAIKEEVVASVQNAVDPTRMEGVGPRSHLSLASVSPCGVSKGFVSSTGLPVGAIFVESGLADHWRHKNDHVMLFHAPKQGSKGSVAFSSGDFVLVRSPHWKMHNEWSGFGLVLCDAVLPRARRGSSSGRSQEMEQMCVLVRVPDQGEDDAAQFETLTELCLSNQHAPRWQWSLQYVHNTSTNAREFQAIHAISTYPRALQQMLVQGRLGLGGSTPAPSADAATSIASTLSPLLLQFLRTLYNASQVQAIEACICETKCVLIHGPPGTGKTKTIVGLLSALLDGAGLSMHHKTQGATRIRVGASLRSSAGSMRGSKASIRLLVAAPSNAAVDELVIRVLTEGLFDGETGATFRPRIVRVGRPERRAHLSTLERPNEREAWSETVRSHAREVDQVLLETLGTQYRQSASTTIKEAHAAILENAQIVFCTLSGAGSMGLWDVPPTFDAVVIDEAAQAVEATSLIPFQFRPHRLVFVGDHRQLPATVISKPLEAMGYDRSLFERMVENAAPVALLTQQYRMHPDIAAFPSTAFYAGCLVQDESLRVLTAQAYHSDRAFQPLMFWDVQGVQTQVRGSTSLRNLNEVDVVVQLVRRLLDRFPQESWQNRIGIIAPYRQQIYAVRGALQRLETDGARGLDIEVNTVDGFQGREKEIVIYSCVRTKGRKQRGRKQHSTKDAHGREAFWADERRMNVALTRAKSSLWIVGNSTLLRQSRQTAIALFAILQLF</sequence>
<reference evidence="1 2" key="1">
    <citation type="journal article" date="2022" name="bioRxiv">
        <title>The genome of the oomycete Peronosclerospora sorghi, a cosmopolitan pathogen of maize and sorghum, is inflated with dispersed pseudogenes.</title>
        <authorList>
            <person name="Fletcher K."/>
            <person name="Martin F."/>
            <person name="Isakeit T."/>
            <person name="Cavanaugh K."/>
            <person name="Magill C."/>
            <person name="Michelmore R."/>
        </authorList>
    </citation>
    <scope>NUCLEOTIDE SEQUENCE [LARGE SCALE GENOMIC DNA]</scope>
    <source>
        <strain evidence="1">P6</strain>
    </source>
</reference>
<comment type="caution">
    <text evidence="1">The sequence shown here is derived from an EMBL/GenBank/DDBJ whole genome shotgun (WGS) entry which is preliminary data.</text>
</comment>
<evidence type="ECO:0000313" key="2">
    <source>
        <dbReference type="Proteomes" id="UP001163321"/>
    </source>
</evidence>
<organism evidence="1 2">
    <name type="scientific">Peronosclerospora sorghi</name>
    <dbReference type="NCBI Taxonomy" id="230839"/>
    <lineage>
        <taxon>Eukaryota</taxon>
        <taxon>Sar</taxon>
        <taxon>Stramenopiles</taxon>
        <taxon>Oomycota</taxon>
        <taxon>Peronosporomycetes</taxon>
        <taxon>Peronosporales</taxon>
        <taxon>Peronosporaceae</taxon>
        <taxon>Peronosclerospora</taxon>
    </lineage>
</organism>
<gene>
    <name evidence="1" type="ORF">PsorP6_016624</name>
</gene>
<dbReference type="EMBL" id="CM047587">
    <property type="protein sequence ID" value="KAI9907099.1"/>
    <property type="molecule type" value="Genomic_DNA"/>
</dbReference>